<feature type="transmembrane region" description="Helical" evidence="1">
    <location>
        <begin position="47"/>
        <end position="70"/>
    </location>
</feature>
<organism evidence="2 3">
    <name type="scientific">Candidatus Roizmanbacteria bacterium RIFCSPLOWO2_01_FULL_45_11</name>
    <dbReference type="NCBI Taxonomy" id="1802070"/>
    <lineage>
        <taxon>Bacteria</taxon>
        <taxon>Candidatus Roizmaniibacteriota</taxon>
    </lineage>
</organism>
<keyword evidence="1" id="KW-1133">Transmembrane helix</keyword>
<comment type="caution">
    <text evidence="2">The sequence shown here is derived from an EMBL/GenBank/DDBJ whole genome shotgun (WGS) entry which is preliminary data.</text>
</comment>
<protein>
    <submittedName>
        <fullName evidence="2">Uncharacterized protein</fullName>
    </submittedName>
</protein>
<evidence type="ECO:0000313" key="2">
    <source>
        <dbReference type="EMBL" id="OGK55058.1"/>
    </source>
</evidence>
<reference evidence="2 3" key="1">
    <citation type="journal article" date="2016" name="Nat. Commun.">
        <title>Thousands of microbial genomes shed light on interconnected biogeochemical processes in an aquifer system.</title>
        <authorList>
            <person name="Anantharaman K."/>
            <person name="Brown C.T."/>
            <person name="Hug L.A."/>
            <person name="Sharon I."/>
            <person name="Castelle C.J."/>
            <person name="Probst A.J."/>
            <person name="Thomas B.C."/>
            <person name="Singh A."/>
            <person name="Wilkins M.J."/>
            <person name="Karaoz U."/>
            <person name="Brodie E.L."/>
            <person name="Williams K.H."/>
            <person name="Hubbard S.S."/>
            <person name="Banfield J.F."/>
        </authorList>
    </citation>
    <scope>NUCLEOTIDE SEQUENCE [LARGE SCALE GENOMIC DNA]</scope>
</reference>
<evidence type="ECO:0000256" key="1">
    <source>
        <dbReference type="SAM" id="Phobius"/>
    </source>
</evidence>
<gene>
    <name evidence="2" type="ORF">A3B56_03150</name>
</gene>
<evidence type="ECO:0000313" key="3">
    <source>
        <dbReference type="Proteomes" id="UP000178486"/>
    </source>
</evidence>
<sequence>MEPSAEERLRETGASIPTIPQHISVQPAPGVQSPLAPHKHSRIVPMLAGLFALILIIAIGLGSAVVYASVQIPFLSSDQEKIVNLLMYRIPFLPKMPKQILLAASESRSIITRYTPEFSMSGTVSNTAISLASFDVKIAGPLDFTPGSPAKFDLTLDGGVSVAGTSYTTSGKVQKSGEVVYGKIDAVSDSILDLYLGFAATGQDPESSREEISANLKKVFENWVMYDISSIDSEARDALTNRNQDQSLIDTTRRDAQRVLLEEAIVNDIKRLPDEVVDNTSTYHLQYAPDSEGIRAMLGIVRDIAQEKSSSQTMSMTDEDAQQAVDRIAESVKKLTVDVYIGKSDLILRRMSLQTDIIFPELADMIGNYSTSSSSPAANMIVGQLVDITLSTSLVLTVRDIGKDFTVTPPVTSVIPSAYGSMFQDALVTEEQRNAQAMRKQYDDDFGVLRNSLTKYFARNFMFPELLTALQDAGLSGQVSARLSDYTYQRSVNGQEYVLYVEYTPYQSYYEPTTGLYGITSDYSYPRSLSIDDLKIVQEDDQVSIPQDSVLTNPSPFVYGVMDMLLKK</sequence>
<keyword evidence="1" id="KW-0472">Membrane</keyword>
<dbReference type="EMBL" id="MGAU01000023">
    <property type="protein sequence ID" value="OGK55058.1"/>
    <property type="molecule type" value="Genomic_DNA"/>
</dbReference>
<keyword evidence="1" id="KW-0812">Transmembrane</keyword>
<dbReference type="Proteomes" id="UP000178486">
    <property type="component" value="Unassembled WGS sequence"/>
</dbReference>
<dbReference type="AlphaFoldDB" id="A0A1F7JHI2"/>
<accession>A0A1F7JHI2</accession>
<proteinExistence type="predicted"/>
<name>A0A1F7JHI2_9BACT</name>